<dbReference type="InterPro" id="IPR013783">
    <property type="entry name" value="Ig-like_fold"/>
</dbReference>
<protein>
    <recommendedName>
        <fullName evidence="1">Ig-like domain-containing protein</fullName>
    </recommendedName>
</protein>
<dbReference type="Gene3D" id="2.60.40.10">
    <property type="entry name" value="Immunoglobulins"/>
    <property type="match status" value="1"/>
</dbReference>
<feature type="domain" description="Ig-like" evidence="1">
    <location>
        <begin position="46"/>
        <end position="138"/>
    </location>
</feature>
<dbReference type="GeneTree" id="ENSGT00980000202317"/>
<dbReference type="SMART" id="SM00409">
    <property type="entry name" value="IG"/>
    <property type="match status" value="1"/>
</dbReference>
<dbReference type="Proteomes" id="UP000694548">
    <property type="component" value="Chromosome sgr11"/>
</dbReference>
<dbReference type="Ensembl" id="ENSNFUT00015041054.1">
    <property type="protein sequence ID" value="ENSNFUP00015039333.1"/>
    <property type="gene ID" value="ENSNFUG00015018961.1"/>
</dbReference>
<sequence length="240" mass="26980">MLNTHFCFNQRPAASHWVSPRYSNVQQTADRFANLPVSVFLHAEAPVLLTQRRVVSVFEGSDVQLTCSLRDNYLPVNEITWFNNQGVSVQDRSKYLLLRTSAWANLTVKDTDVMQDSGEYRCSTSNAVGGADINVTLVVKSKNLFHPESSRVLSELFSSAQTNKSVLLCLGEGFLPGLVHQHHPGSRCQDLHGTRTDSNRHLPVQSHACELPHHRISFCSKDSRYNMTTFSFSKTKLKLC</sequence>
<dbReference type="SMART" id="SM00408">
    <property type="entry name" value="IGc2"/>
    <property type="match status" value="1"/>
</dbReference>
<name>A0A8C6P6Z7_NOTFU</name>
<keyword evidence="3" id="KW-1185">Reference proteome</keyword>
<reference evidence="2" key="3">
    <citation type="submission" date="2025-09" db="UniProtKB">
        <authorList>
            <consortium name="Ensembl"/>
        </authorList>
    </citation>
    <scope>IDENTIFICATION</scope>
</reference>
<accession>A0A8C6P6Z7</accession>
<evidence type="ECO:0000313" key="2">
    <source>
        <dbReference type="Ensembl" id="ENSNFUP00015039333.1"/>
    </source>
</evidence>
<dbReference type="InterPro" id="IPR007110">
    <property type="entry name" value="Ig-like_dom"/>
</dbReference>
<dbReference type="InterPro" id="IPR003599">
    <property type="entry name" value="Ig_sub"/>
</dbReference>
<dbReference type="AlphaFoldDB" id="A0A8C6P6Z7"/>
<dbReference type="SUPFAM" id="SSF48726">
    <property type="entry name" value="Immunoglobulin"/>
    <property type="match status" value="1"/>
</dbReference>
<evidence type="ECO:0000313" key="3">
    <source>
        <dbReference type="Proteomes" id="UP000694548"/>
    </source>
</evidence>
<dbReference type="Pfam" id="PF07679">
    <property type="entry name" value="I-set"/>
    <property type="match status" value="1"/>
</dbReference>
<organism evidence="2 3">
    <name type="scientific">Nothobranchius furzeri</name>
    <name type="common">Turquoise killifish</name>
    <dbReference type="NCBI Taxonomy" id="105023"/>
    <lineage>
        <taxon>Eukaryota</taxon>
        <taxon>Metazoa</taxon>
        <taxon>Chordata</taxon>
        <taxon>Craniata</taxon>
        <taxon>Vertebrata</taxon>
        <taxon>Euteleostomi</taxon>
        <taxon>Actinopterygii</taxon>
        <taxon>Neopterygii</taxon>
        <taxon>Teleostei</taxon>
        <taxon>Neoteleostei</taxon>
        <taxon>Acanthomorphata</taxon>
        <taxon>Ovalentaria</taxon>
        <taxon>Atherinomorphae</taxon>
        <taxon>Cyprinodontiformes</taxon>
        <taxon>Nothobranchiidae</taxon>
        <taxon>Nothobranchius</taxon>
    </lineage>
</organism>
<proteinExistence type="predicted"/>
<dbReference type="InterPro" id="IPR036179">
    <property type="entry name" value="Ig-like_dom_sf"/>
</dbReference>
<evidence type="ECO:0000259" key="1">
    <source>
        <dbReference type="PROSITE" id="PS50835"/>
    </source>
</evidence>
<dbReference type="InterPro" id="IPR013098">
    <property type="entry name" value="Ig_I-set"/>
</dbReference>
<reference evidence="2" key="1">
    <citation type="submission" date="2014-08" db="EMBL/GenBank/DDBJ databases">
        <authorList>
            <person name="Senf B."/>
            <person name="Petzold A."/>
            <person name="Downie B.R."/>
            <person name="Koch P."/>
            <person name="Platzer M."/>
        </authorList>
    </citation>
    <scope>NUCLEOTIDE SEQUENCE [LARGE SCALE GENOMIC DNA]</scope>
    <source>
        <strain evidence="2">GRZ</strain>
    </source>
</reference>
<reference evidence="2" key="2">
    <citation type="submission" date="2025-08" db="UniProtKB">
        <authorList>
            <consortium name="Ensembl"/>
        </authorList>
    </citation>
    <scope>IDENTIFICATION</scope>
</reference>
<dbReference type="PROSITE" id="PS50835">
    <property type="entry name" value="IG_LIKE"/>
    <property type="match status" value="1"/>
</dbReference>
<dbReference type="InterPro" id="IPR003598">
    <property type="entry name" value="Ig_sub2"/>
</dbReference>